<feature type="compositionally biased region" description="Polar residues" evidence="1">
    <location>
        <begin position="358"/>
        <end position="373"/>
    </location>
</feature>
<sequence>MIVDKYLADLNTDAPPSYDDLVSPQEPSSSRPYQSSSVNGKGHPTPPPLPPRRPSEPSSPFASSSQSHVDPTLQIKKLSTKKSKGPTSWFPFTASRTAKEVRITVLNLIRDLVKHPFPAASPAILDSCAEACVTHGISFASLLQQKSVEDHTPIYWAIVKRPAEPTSPTEHDLLTALLTRAAPLTESTVSEMRLACLVTNDQVLFQRLRLSPAFSPLSGTDEILLGANIPPDMIRVEDVASGVGAFIVTFEVPLFQRRMRISRRIVLEFIARGRMWSFSFSTVLPENDPKNDPNVRANKKPVGSWVVALGLLEHSPSTWVDSRLTIVEHSPSTPTPSLIDTPIPDASRPSLPRKKSKPNPTISLRLKTGSSQLAPPIPKTEMPSEIVVPLSDSLMGQSLQYEYV</sequence>
<feature type="region of interest" description="Disordered" evidence="1">
    <location>
        <begin position="1"/>
        <end position="86"/>
    </location>
</feature>
<keyword evidence="3" id="KW-1185">Reference proteome</keyword>
<evidence type="ECO:0000313" key="3">
    <source>
        <dbReference type="Proteomes" id="UP000008063"/>
    </source>
</evidence>
<dbReference type="OrthoDB" id="2959034at2759"/>
<proteinExistence type="predicted"/>
<dbReference type="OMA" id="PLYWAII"/>
<feature type="region of interest" description="Disordered" evidence="1">
    <location>
        <begin position="331"/>
        <end position="379"/>
    </location>
</feature>
<protein>
    <submittedName>
        <fullName evidence="2">Uncharacterized protein</fullName>
    </submittedName>
</protein>
<dbReference type="HOGENOM" id="CLU_026023_0_0_1"/>
<dbReference type="Proteomes" id="UP000008063">
    <property type="component" value="Unassembled WGS sequence"/>
</dbReference>
<dbReference type="EMBL" id="GL945478">
    <property type="protein sequence ID" value="EGO00837.1"/>
    <property type="molecule type" value="Genomic_DNA"/>
</dbReference>
<gene>
    <name evidence="2" type="ORF">SERLA73DRAFT_178793</name>
</gene>
<dbReference type="InParanoid" id="F8PSX9"/>
<feature type="compositionally biased region" description="Low complexity" evidence="1">
    <location>
        <begin position="56"/>
        <end position="67"/>
    </location>
</feature>
<feature type="compositionally biased region" description="Low complexity" evidence="1">
    <location>
        <begin position="23"/>
        <end position="37"/>
    </location>
</feature>
<name>F8PSX9_SERL3</name>
<accession>F8PSX9</accession>
<dbReference type="eggNOG" id="ENOG502SNI7">
    <property type="taxonomic scope" value="Eukaryota"/>
</dbReference>
<evidence type="ECO:0000256" key="1">
    <source>
        <dbReference type="SAM" id="MobiDB-lite"/>
    </source>
</evidence>
<reference evidence="3" key="1">
    <citation type="journal article" date="2011" name="Science">
        <title>The plant cell wall-decomposing machinery underlies the functional diversity of forest fungi.</title>
        <authorList>
            <person name="Eastwood D.C."/>
            <person name="Floudas D."/>
            <person name="Binder M."/>
            <person name="Majcherczyk A."/>
            <person name="Schneider P."/>
            <person name="Aerts A."/>
            <person name="Asiegbu F.O."/>
            <person name="Baker S.E."/>
            <person name="Barry K."/>
            <person name="Bendiksby M."/>
            <person name="Blumentritt M."/>
            <person name="Coutinho P.M."/>
            <person name="Cullen D."/>
            <person name="de Vries R.P."/>
            <person name="Gathman A."/>
            <person name="Goodell B."/>
            <person name="Henrissat B."/>
            <person name="Ihrmark K."/>
            <person name="Kauserud H."/>
            <person name="Kohler A."/>
            <person name="LaButti K."/>
            <person name="Lapidus A."/>
            <person name="Lavin J.L."/>
            <person name="Lee Y.-H."/>
            <person name="Lindquist E."/>
            <person name="Lilly W."/>
            <person name="Lucas S."/>
            <person name="Morin E."/>
            <person name="Murat C."/>
            <person name="Oguiza J.A."/>
            <person name="Park J."/>
            <person name="Pisabarro A.G."/>
            <person name="Riley R."/>
            <person name="Rosling A."/>
            <person name="Salamov A."/>
            <person name="Schmidt O."/>
            <person name="Schmutz J."/>
            <person name="Skrede I."/>
            <person name="Stenlid J."/>
            <person name="Wiebenga A."/>
            <person name="Xie X."/>
            <person name="Kuees U."/>
            <person name="Hibbett D.S."/>
            <person name="Hoffmeister D."/>
            <person name="Hoegberg N."/>
            <person name="Martin F."/>
            <person name="Grigoriev I.V."/>
            <person name="Watkinson S.C."/>
        </authorList>
    </citation>
    <scope>NUCLEOTIDE SEQUENCE [LARGE SCALE GENOMIC DNA]</scope>
    <source>
        <strain evidence="3">strain S7.3</strain>
    </source>
</reference>
<organism evidence="3">
    <name type="scientific">Serpula lacrymans var. lacrymans (strain S7.3)</name>
    <name type="common">Dry rot fungus</name>
    <dbReference type="NCBI Taxonomy" id="936435"/>
    <lineage>
        <taxon>Eukaryota</taxon>
        <taxon>Fungi</taxon>
        <taxon>Dikarya</taxon>
        <taxon>Basidiomycota</taxon>
        <taxon>Agaricomycotina</taxon>
        <taxon>Agaricomycetes</taxon>
        <taxon>Agaricomycetidae</taxon>
        <taxon>Boletales</taxon>
        <taxon>Coniophorineae</taxon>
        <taxon>Serpulaceae</taxon>
        <taxon>Serpula</taxon>
    </lineage>
</organism>
<dbReference type="AlphaFoldDB" id="F8PSX9"/>
<evidence type="ECO:0000313" key="2">
    <source>
        <dbReference type="EMBL" id="EGO00837.1"/>
    </source>
</evidence>